<reference evidence="1" key="1">
    <citation type="submission" date="2019-08" db="EMBL/GenBank/DDBJ databases">
        <authorList>
            <person name="Kucharzyk K."/>
            <person name="Murdoch R.W."/>
            <person name="Higgins S."/>
            <person name="Loffler F."/>
        </authorList>
    </citation>
    <scope>NUCLEOTIDE SEQUENCE</scope>
</reference>
<dbReference type="AlphaFoldDB" id="A0A645JRM9"/>
<organism evidence="1">
    <name type="scientific">bioreactor metagenome</name>
    <dbReference type="NCBI Taxonomy" id="1076179"/>
    <lineage>
        <taxon>unclassified sequences</taxon>
        <taxon>metagenomes</taxon>
        <taxon>ecological metagenomes</taxon>
    </lineage>
</organism>
<proteinExistence type="predicted"/>
<evidence type="ECO:0000313" key="1">
    <source>
        <dbReference type="EMBL" id="MPN62804.1"/>
    </source>
</evidence>
<sequence>MSPEILAQYTGFSKREVKRFCKNPEVFFKLGYDDLSKLAAGLNISVEQLISLD</sequence>
<name>A0A645JRM9_9ZZZZ</name>
<evidence type="ECO:0008006" key="2">
    <source>
        <dbReference type="Google" id="ProtNLM"/>
    </source>
</evidence>
<gene>
    <name evidence="1" type="ORF">SDC9_210557</name>
</gene>
<dbReference type="EMBL" id="VSSQ01141365">
    <property type="protein sequence ID" value="MPN62804.1"/>
    <property type="molecule type" value="Genomic_DNA"/>
</dbReference>
<protein>
    <recommendedName>
        <fullName evidence="2">HTH cro/C1-type domain-containing protein</fullName>
    </recommendedName>
</protein>
<accession>A0A645JRM9</accession>
<comment type="caution">
    <text evidence="1">The sequence shown here is derived from an EMBL/GenBank/DDBJ whole genome shotgun (WGS) entry which is preliminary data.</text>
</comment>